<name>A0A2I0L4J6_PUNGR</name>
<keyword evidence="2" id="KW-1133">Transmembrane helix</keyword>
<dbReference type="EMBL" id="PGOL01000160">
    <property type="protein sequence ID" value="PKI75617.1"/>
    <property type="molecule type" value="Genomic_DNA"/>
</dbReference>
<evidence type="ECO:0000313" key="4">
    <source>
        <dbReference type="Proteomes" id="UP000233551"/>
    </source>
</evidence>
<keyword evidence="4" id="KW-1185">Reference proteome</keyword>
<feature type="transmembrane region" description="Helical" evidence="2">
    <location>
        <begin position="55"/>
        <end position="74"/>
    </location>
</feature>
<proteinExistence type="predicted"/>
<keyword evidence="2" id="KW-0472">Membrane</keyword>
<comment type="caution">
    <text evidence="3">The sequence shown here is derived from an EMBL/GenBank/DDBJ whole genome shotgun (WGS) entry which is preliminary data.</text>
</comment>
<accession>A0A2I0L4J6</accession>
<reference evidence="3 4" key="1">
    <citation type="submission" date="2017-11" db="EMBL/GenBank/DDBJ databases">
        <title>De-novo sequencing of pomegranate (Punica granatum L.) genome.</title>
        <authorList>
            <person name="Akparov Z."/>
            <person name="Amiraslanov A."/>
            <person name="Hajiyeva S."/>
            <person name="Abbasov M."/>
            <person name="Kaur K."/>
            <person name="Hamwieh A."/>
            <person name="Solovyev V."/>
            <person name="Salamov A."/>
            <person name="Braich B."/>
            <person name="Kosarev P."/>
            <person name="Mahmoud A."/>
            <person name="Hajiyev E."/>
            <person name="Babayeva S."/>
            <person name="Izzatullayeva V."/>
            <person name="Mammadov A."/>
            <person name="Mammadov A."/>
            <person name="Sharifova S."/>
            <person name="Ojaghi J."/>
            <person name="Eynullazada K."/>
            <person name="Bayramov B."/>
            <person name="Abdulazimova A."/>
            <person name="Shahmuradov I."/>
        </authorList>
    </citation>
    <scope>NUCLEOTIDE SEQUENCE [LARGE SCALE GENOMIC DNA]</scope>
    <source>
        <strain evidence="4">cv. AG2017</strain>
        <tissue evidence="3">Leaf</tissue>
    </source>
</reference>
<dbReference type="Proteomes" id="UP000233551">
    <property type="component" value="Unassembled WGS sequence"/>
</dbReference>
<sequence length="76" mass="8084">NRNGRKGRSCQSVIPIPPPRSPVPTKDADGLGGGVGVGASNRRPQPLHRGRRRPLWVLATSFVSTGDLGVSILFQD</sequence>
<organism evidence="3 4">
    <name type="scientific">Punica granatum</name>
    <name type="common">Pomegranate</name>
    <dbReference type="NCBI Taxonomy" id="22663"/>
    <lineage>
        <taxon>Eukaryota</taxon>
        <taxon>Viridiplantae</taxon>
        <taxon>Streptophyta</taxon>
        <taxon>Embryophyta</taxon>
        <taxon>Tracheophyta</taxon>
        <taxon>Spermatophyta</taxon>
        <taxon>Magnoliopsida</taxon>
        <taxon>eudicotyledons</taxon>
        <taxon>Gunneridae</taxon>
        <taxon>Pentapetalae</taxon>
        <taxon>rosids</taxon>
        <taxon>malvids</taxon>
        <taxon>Myrtales</taxon>
        <taxon>Lythraceae</taxon>
        <taxon>Punica</taxon>
    </lineage>
</organism>
<gene>
    <name evidence="3" type="ORF">CRG98_004018</name>
</gene>
<protein>
    <submittedName>
        <fullName evidence="3">Uncharacterized protein</fullName>
    </submittedName>
</protein>
<evidence type="ECO:0000313" key="3">
    <source>
        <dbReference type="EMBL" id="PKI75617.1"/>
    </source>
</evidence>
<dbReference type="AlphaFoldDB" id="A0A2I0L4J6"/>
<keyword evidence="2" id="KW-0812">Transmembrane</keyword>
<feature type="region of interest" description="Disordered" evidence="1">
    <location>
        <begin position="1"/>
        <end position="48"/>
    </location>
</feature>
<evidence type="ECO:0000256" key="1">
    <source>
        <dbReference type="SAM" id="MobiDB-lite"/>
    </source>
</evidence>
<evidence type="ECO:0000256" key="2">
    <source>
        <dbReference type="SAM" id="Phobius"/>
    </source>
</evidence>
<feature type="non-terminal residue" evidence="3">
    <location>
        <position position="1"/>
    </location>
</feature>